<dbReference type="RefSeq" id="WP_378126030.1">
    <property type="nucleotide sequence ID" value="NZ_JBHSED010000001.1"/>
</dbReference>
<dbReference type="InterPro" id="IPR013785">
    <property type="entry name" value="Aldolase_TIM"/>
</dbReference>
<dbReference type="SUPFAM" id="SSF51569">
    <property type="entry name" value="Aldolase"/>
    <property type="match status" value="1"/>
</dbReference>
<dbReference type="Pfam" id="PF00701">
    <property type="entry name" value="DHDPS"/>
    <property type="match status" value="1"/>
</dbReference>
<dbReference type="Gene3D" id="3.20.20.70">
    <property type="entry name" value="Aldolase class I"/>
    <property type="match status" value="1"/>
</dbReference>
<dbReference type="EMBL" id="JBHSED010000001">
    <property type="protein sequence ID" value="MFC4301908.1"/>
    <property type="molecule type" value="Genomic_DNA"/>
</dbReference>
<sequence>MKASIAPGIWPTMITPFTAGGAVDYYALEQLIEWYIASGVDGLFAVCQSSEMFALSLEERVKLAAFTKAKAAGRVPVIASGHVADSEEAQITELKAIADTGVDALVLITNRLAGEQESDDVWMSNLERLLAELPPDVPLGFYECPFPYKRLISPELLKRCADTGRFLFLKDTSCDIENIKAKLQAIEGTGLKLYNANSATLLETLKLGVAGYSGVMANFHPGLYAWLFRHWQDRPELAEELSDMLSITSLIEKQLYPVNAKYYLMLERIVDNCGSRTKNHREFTATNRLEVEQLRRLSKTLEARYSLQALG</sequence>
<proteinExistence type="inferred from homology"/>
<accession>A0ABV8S4X0</accession>
<gene>
    <name evidence="4" type="ORF">ACFO1S_00475</name>
</gene>
<dbReference type="PANTHER" id="PTHR12128:SF66">
    <property type="entry name" value="4-HYDROXY-2-OXOGLUTARATE ALDOLASE, MITOCHONDRIAL"/>
    <property type="match status" value="1"/>
</dbReference>
<protein>
    <submittedName>
        <fullName evidence="4">Dihydrodipicolinate synthase family protein</fullName>
    </submittedName>
</protein>
<evidence type="ECO:0000256" key="1">
    <source>
        <dbReference type="ARBA" id="ARBA00007592"/>
    </source>
</evidence>
<organism evidence="4 5">
    <name type="scientific">Cohnella boryungensis</name>
    <dbReference type="NCBI Taxonomy" id="768479"/>
    <lineage>
        <taxon>Bacteria</taxon>
        <taxon>Bacillati</taxon>
        <taxon>Bacillota</taxon>
        <taxon>Bacilli</taxon>
        <taxon>Bacillales</taxon>
        <taxon>Paenibacillaceae</taxon>
        <taxon>Cohnella</taxon>
    </lineage>
</organism>
<evidence type="ECO:0000256" key="3">
    <source>
        <dbReference type="PIRNR" id="PIRNR001365"/>
    </source>
</evidence>
<comment type="similarity">
    <text evidence="1 3">Belongs to the DapA family.</text>
</comment>
<comment type="caution">
    <text evidence="4">The sequence shown here is derived from an EMBL/GenBank/DDBJ whole genome shotgun (WGS) entry which is preliminary data.</text>
</comment>
<reference evidence="5" key="1">
    <citation type="journal article" date="2019" name="Int. J. Syst. Evol. Microbiol.">
        <title>The Global Catalogue of Microorganisms (GCM) 10K type strain sequencing project: providing services to taxonomists for standard genome sequencing and annotation.</title>
        <authorList>
            <consortium name="The Broad Institute Genomics Platform"/>
            <consortium name="The Broad Institute Genome Sequencing Center for Infectious Disease"/>
            <person name="Wu L."/>
            <person name="Ma J."/>
        </authorList>
    </citation>
    <scope>NUCLEOTIDE SEQUENCE [LARGE SCALE GENOMIC DNA]</scope>
    <source>
        <strain evidence="5">CGMCC 4.1641</strain>
    </source>
</reference>
<dbReference type="InterPro" id="IPR002220">
    <property type="entry name" value="DapA-like"/>
</dbReference>
<name>A0ABV8S4X0_9BACL</name>
<dbReference type="Proteomes" id="UP001595755">
    <property type="component" value="Unassembled WGS sequence"/>
</dbReference>
<dbReference type="CDD" id="cd00408">
    <property type="entry name" value="DHDPS-like"/>
    <property type="match status" value="1"/>
</dbReference>
<dbReference type="PIRSF" id="PIRSF001365">
    <property type="entry name" value="DHDPS"/>
    <property type="match status" value="1"/>
</dbReference>
<evidence type="ECO:0000313" key="4">
    <source>
        <dbReference type="EMBL" id="MFC4301908.1"/>
    </source>
</evidence>
<keyword evidence="5" id="KW-1185">Reference proteome</keyword>
<keyword evidence="2 3" id="KW-0456">Lyase</keyword>
<dbReference type="PANTHER" id="PTHR12128">
    <property type="entry name" value="DIHYDRODIPICOLINATE SYNTHASE"/>
    <property type="match status" value="1"/>
</dbReference>
<evidence type="ECO:0000256" key="2">
    <source>
        <dbReference type="ARBA" id="ARBA00023239"/>
    </source>
</evidence>
<dbReference type="SMART" id="SM01130">
    <property type="entry name" value="DHDPS"/>
    <property type="match status" value="1"/>
</dbReference>
<evidence type="ECO:0000313" key="5">
    <source>
        <dbReference type="Proteomes" id="UP001595755"/>
    </source>
</evidence>